<dbReference type="RefSeq" id="XP_001737019.1">
    <property type="nucleotide sequence ID" value="XM_001736967.1"/>
</dbReference>
<sequence>MYLYYLIIFYSYYYTISSCLLFHEFINVIFISLTKRRAEMAYLIEHYPQNIFQFHKIEEQNEIVVEPDVHFQQDRKEYLFIIHDILKSNLKQIAEKEEPHGLLRTFAICLIPFYEVYHGCSCWCNILATKLSSKTSEDDNRIRQLTFHVYKPKELIEKYGNEIKSGKICGIYIENNFNGNSGYITDCYTSLYQIIELKFYELMSSYKSLCYKFKTLIDILNEAE</sequence>
<evidence type="ECO:0000256" key="1">
    <source>
        <dbReference type="SAM" id="Phobius"/>
    </source>
</evidence>
<keyword evidence="1" id="KW-0812">Transmembrane</keyword>
<dbReference type="AlphaFoldDB" id="B0EFI0"/>
<protein>
    <submittedName>
        <fullName evidence="2">Uncharacterized protein</fullName>
    </submittedName>
</protein>
<dbReference type="KEGG" id="edi:EDI_186070"/>
<organism evidence="3">
    <name type="scientific">Entamoeba dispar (strain ATCC PRA-260 / SAW760)</name>
    <dbReference type="NCBI Taxonomy" id="370354"/>
    <lineage>
        <taxon>Eukaryota</taxon>
        <taxon>Amoebozoa</taxon>
        <taxon>Evosea</taxon>
        <taxon>Archamoebae</taxon>
        <taxon>Mastigamoebida</taxon>
        <taxon>Entamoebidae</taxon>
        <taxon>Entamoeba</taxon>
    </lineage>
</organism>
<keyword evidence="3" id="KW-1185">Reference proteome</keyword>
<evidence type="ECO:0000313" key="2">
    <source>
        <dbReference type="EMBL" id="EDR26719.1"/>
    </source>
</evidence>
<dbReference type="GeneID" id="5882037"/>
<reference evidence="3" key="1">
    <citation type="submission" date="2007-12" db="EMBL/GenBank/DDBJ databases">
        <title>Annotation of Entamoeba dispar SAW760.</title>
        <authorList>
            <person name="Lorenzi H."/>
            <person name="Inman J."/>
            <person name="Schobel S."/>
            <person name="Amedeo P."/>
            <person name="Caler E."/>
        </authorList>
    </citation>
    <scope>NUCLEOTIDE SEQUENCE [LARGE SCALE GENOMIC DNA]</scope>
    <source>
        <strain evidence="3">ATCC PRA-260 / SAW760</strain>
    </source>
</reference>
<dbReference type="Proteomes" id="UP000008076">
    <property type="component" value="Unassembled WGS sequence"/>
</dbReference>
<evidence type="ECO:0000313" key="3">
    <source>
        <dbReference type="Proteomes" id="UP000008076"/>
    </source>
</evidence>
<keyword evidence="1" id="KW-1133">Transmembrane helix</keyword>
<dbReference type="EMBL" id="DS549049">
    <property type="protein sequence ID" value="EDR26719.1"/>
    <property type="molecule type" value="Genomic_DNA"/>
</dbReference>
<keyword evidence="1" id="KW-0472">Membrane</keyword>
<name>B0EFI0_ENTDS</name>
<dbReference type="VEuPathDB" id="AmoebaDB:EDI_186070"/>
<feature type="transmembrane region" description="Helical" evidence="1">
    <location>
        <begin position="12"/>
        <end position="33"/>
    </location>
</feature>
<proteinExistence type="predicted"/>
<gene>
    <name evidence="2" type="ORF">EDI_186070</name>
</gene>
<accession>B0EFI0</accession>